<keyword evidence="10" id="KW-1185">Reference proteome</keyword>
<dbReference type="Gene3D" id="1.20.1250.20">
    <property type="entry name" value="MFS general substrate transporter like domains"/>
    <property type="match status" value="1"/>
</dbReference>
<feature type="transmembrane region" description="Helical" evidence="7">
    <location>
        <begin position="335"/>
        <end position="352"/>
    </location>
</feature>
<protein>
    <submittedName>
        <fullName evidence="9">MFS transporter</fullName>
    </submittedName>
</protein>
<evidence type="ECO:0000256" key="1">
    <source>
        <dbReference type="ARBA" id="ARBA00004651"/>
    </source>
</evidence>
<dbReference type="SUPFAM" id="SSF103473">
    <property type="entry name" value="MFS general substrate transporter"/>
    <property type="match status" value="1"/>
</dbReference>
<feature type="transmembrane region" description="Helical" evidence="7">
    <location>
        <begin position="305"/>
        <end position="323"/>
    </location>
</feature>
<feature type="transmembrane region" description="Helical" evidence="7">
    <location>
        <begin position="86"/>
        <end position="107"/>
    </location>
</feature>
<dbReference type="Proteomes" id="UP000612362">
    <property type="component" value="Unassembled WGS sequence"/>
</dbReference>
<name>A0A8J3HYV5_9CHLR</name>
<sequence>MIQSSITQQKELEGQGITQKVREVEEATERTVIEVERKARRRLRTFDALKHRNFRLFWFGQLVSLIGTWMQTIGQEWLVLQLTHSPLALGIVGALQFLPIMLFALFGGLVADRLPKRRVLLFTQSFAMLQAAVMAILVTTGHIQIWHVYILAFLLGCTNAIDMPSRQSFISELVGRDDLANAIGLNSSLFNMARIVGPGLGGLLIAWFGTSFLFVINAVSFVPVITGLALIDISRLYASPRRQAQPTSAQGTLKSLREGLSYIKQTPIVLLTIAVVGAVSLFGINFNVVLPLFATTILKVGPSGYGFLSSCYGIGSLVAALWIASRGKRPPLKQILLACIAFSVLEMVFSLSNLPALSFVLIALVGATQISFSAAANTTLQTMTPDHLRGRIMSVYTLVFVGSIPIGNLFTGGLANTFGASVSLLAGGAISLIAAIIGWFKRAPAEQYLEQSRTVRS</sequence>
<dbReference type="GO" id="GO:0005886">
    <property type="term" value="C:plasma membrane"/>
    <property type="evidence" value="ECO:0007669"/>
    <property type="project" value="UniProtKB-SubCell"/>
</dbReference>
<evidence type="ECO:0000256" key="2">
    <source>
        <dbReference type="ARBA" id="ARBA00022448"/>
    </source>
</evidence>
<organism evidence="9 10">
    <name type="scientific">Ktedonospora formicarum</name>
    <dbReference type="NCBI Taxonomy" id="2778364"/>
    <lineage>
        <taxon>Bacteria</taxon>
        <taxon>Bacillati</taxon>
        <taxon>Chloroflexota</taxon>
        <taxon>Ktedonobacteria</taxon>
        <taxon>Ktedonobacterales</taxon>
        <taxon>Ktedonobacteraceae</taxon>
        <taxon>Ktedonospora</taxon>
    </lineage>
</organism>
<feature type="transmembrane region" description="Helical" evidence="7">
    <location>
        <begin position="392"/>
        <end position="411"/>
    </location>
</feature>
<evidence type="ECO:0000256" key="7">
    <source>
        <dbReference type="SAM" id="Phobius"/>
    </source>
</evidence>
<dbReference type="RefSeq" id="WP_236031022.1">
    <property type="nucleotide sequence ID" value="NZ_BNJF01000001.1"/>
</dbReference>
<gene>
    <name evidence="9" type="ORF">KSX_12010</name>
</gene>
<feature type="transmembrane region" description="Helical" evidence="7">
    <location>
        <begin position="268"/>
        <end position="293"/>
    </location>
</feature>
<evidence type="ECO:0000313" key="10">
    <source>
        <dbReference type="Proteomes" id="UP000612362"/>
    </source>
</evidence>
<evidence type="ECO:0000256" key="4">
    <source>
        <dbReference type="ARBA" id="ARBA00022692"/>
    </source>
</evidence>
<evidence type="ECO:0000256" key="5">
    <source>
        <dbReference type="ARBA" id="ARBA00022989"/>
    </source>
</evidence>
<dbReference type="InterPro" id="IPR036259">
    <property type="entry name" value="MFS_trans_sf"/>
</dbReference>
<dbReference type="EMBL" id="BNJF01000001">
    <property type="protein sequence ID" value="GHO43038.1"/>
    <property type="molecule type" value="Genomic_DNA"/>
</dbReference>
<evidence type="ECO:0000256" key="6">
    <source>
        <dbReference type="ARBA" id="ARBA00023136"/>
    </source>
</evidence>
<dbReference type="PANTHER" id="PTHR23513">
    <property type="entry name" value="INTEGRAL MEMBRANE EFFLUX PROTEIN-RELATED"/>
    <property type="match status" value="1"/>
</dbReference>
<dbReference type="GO" id="GO:0022857">
    <property type="term" value="F:transmembrane transporter activity"/>
    <property type="evidence" value="ECO:0007669"/>
    <property type="project" value="InterPro"/>
</dbReference>
<feature type="domain" description="Major facilitator superfamily (MFS) profile" evidence="8">
    <location>
        <begin position="53"/>
        <end position="446"/>
    </location>
</feature>
<keyword evidence="3" id="KW-1003">Cell membrane</keyword>
<feature type="transmembrane region" description="Helical" evidence="7">
    <location>
        <begin position="358"/>
        <end position="380"/>
    </location>
</feature>
<keyword evidence="4 7" id="KW-0812">Transmembrane</keyword>
<comment type="subcellular location">
    <subcellularLocation>
        <location evidence="1">Cell membrane</location>
        <topology evidence="1">Multi-pass membrane protein</topology>
    </subcellularLocation>
</comment>
<reference evidence="9" key="1">
    <citation type="submission" date="2020-10" db="EMBL/GenBank/DDBJ databases">
        <title>Taxonomic study of unclassified bacteria belonging to the class Ktedonobacteria.</title>
        <authorList>
            <person name="Yabe S."/>
            <person name="Wang C.M."/>
            <person name="Zheng Y."/>
            <person name="Sakai Y."/>
            <person name="Cavaletti L."/>
            <person name="Monciardini P."/>
            <person name="Donadio S."/>
        </authorList>
    </citation>
    <scope>NUCLEOTIDE SEQUENCE</scope>
    <source>
        <strain evidence="9">SOSP1-1</strain>
    </source>
</reference>
<comment type="caution">
    <text evidence="9">The sequence shown here is derived from an EMBL/GenBank/DDBJ whole genome shotgun (WGS) entry which is preliminary data.</text>
</comment>
<dbReference type="InterPro" id="IPR010290">
    <property type="entry name" value="TM_effector"/>
</dbReference>
<dbReference type="PROSITE" id="PS50850">
    <property type="entry name" value="MFS"/>
    <property type="match status" value="1"/>
</dbReference>
<dbReference type="AlphaFoldDB" id="A0A8J3HYV5"/>
<feature type="transmembrane region" description="Helical" evidence="7">
    <location>
        <begin position="214"/>
        <end position="233"/>
    </location>
</feature>
<evidence type="ECO:0000256" key="3">
    <source>
        <dbReference type="ARBA" id="ARBA00022475"/>
    </source>
</evidence>
<keyword evidence="5 7" id="KW-1133">Transmembrane helix</keyword>
<evidence type="ECO:0000313" key="9">
    <source>
        <dbReference type="EMBL" id="GHO43038.1"/>
    </source>
</evidence>
<keyword evidence="2" id="KW-0813">Transport</keyword>
<evidence type="ECO:0000259" key="8">
    <source>
        <dbReference type="PROSITE" id="PS50850"/>
    </source>
</evidence>
<feature type="transmembrane region" description="Helical" evidence="7">
    <location>
        <begin position="56"/>
        <end position="74"/>
    </location>
</feature>
<proteinExistence type="predicted"/>
<dbReference type="InterPro" id="IPR020846">
    <property type="entry name" value="MFS_dom"/>
</dbReference>
<accession>A0A8J3HYV5</accession>
<feature type="transmembrane region" description="Helical" evidence="7">
    <location>
        <begin position="417"/>
        <end position="440"/>
    </location>
</feature>
<dbReference type="CDD" id="cd06173">
    <property type="entry name" value="MFS_MefA_like"/>
    <property type="match status" value="1"/>
</dbReference>
<dbReference type="Pfam" id="PF05977">
    <property type="entry name" value="MFS_3"/>
    <property type="match status" value="1"/>
</dbReference>
<dbReference type="PANTHER" id="PTHR23513:SF11">
    <property type="entry name" value="STAPHYLOFERRIN A TRANSPORTER"/>
    <property type="match status" value="1"/>
</dbReference>
<keyword evidence="6 7" id="KW-0472">Membrane</keyword>